<evidence type="ECO:0000256" key="5">
    <source>
        <dbReference type="ARBA" id="ARBA00023054"/>
    </source>
</evidence>
<dbReference type="GO" id="GO:0051301">
    <property type="term" value="P:cell division"/>
    <property type="evidence" value="ECO:0007669"/>
    <property type="project" value="UniProtKB-KW"/>
</dbReference>
<keyword evidence="5" id="KW-0175">Coiled coil</keyword>
<dbReference type="EMBL" id="VLXZ01000004">
    <property type="protein sequence ID" value="TSB47007.1"/>
    <property type="molecule type" value="Genomic_DNA"/>
</dbReference>
<evidence type="ECO:0000256" key="2">
    <source>
        <dbReference type="ARBA" id="ARBA00022490"/>
    </source>
</evidence>
<dbReference type="NCBIfam" id="TIGR03544">
    <property type="entry name" value="DivI1A_domain"/>
    <property type="match status" value="1"/>
</dbReference>
<feature type="compositionally biased region" description="Basic and acidic residues" evidence="7">
    <location>
        <begin position="57"/>
        <end position="70"/>
    </location>
</feature>
<feature type="compositionally biased region" description="Polar residues" evidence="7">
    <location>
        <begin position="71"/>
        <end position="86"/>
    </location>
</feature>
<keyword evidence="4" id="KW-0133">Cell shape</keyword>
<dbReference type="Proteomes" id="UP000318521">
    <property type="component" value="Unassembled WGS sequence"/>
</dbReference>
<organism evidence="8 9">
    <name type="scientific">Alkalicoccobacillus porphyridii</name>
    <dbReference type="NCBI Taxonomy" id="2597270"/>
    <lineage>
        <taxon>Bacteria</taxon>
        <taxon>Bacillati</taxon>
        <taxon>Bacillota</taxon>
        <taxon>Bacilli</taxon>
        <taxon>Bacillales</taxon>
        <taxon>Bacillaceae</taxon>
        <taxon>Alkalicoccobacillus</taxon>
    </lineage>
</organism>
<keyword evidence="2" id="KW-0963">Cytoplasm</keyword>
<protein>
    <submittedName>
        <fullName evidence="8">Cell division regulator GpsB</fullName>
    </submittedName>
</protein>
<dbReference type="Gene3D" id="6.10.250.660">
    <property type="match status" value="1"/>
</dbReference>
<comment type="caution">
    <text evidence="8">The sequence shown here is derived from an EMBL/GenBank/DDBJ whole genome shotgun (WGS) entry which is preliminary data.</text>
</comment>
<accession>A0A553ZZY2</accession>
<keyword evidence="9" id="KW-1185">Reference proteome</keyword>
<proteinExistence type="predicted"/>
<dbReference type="PANTHER" id="PTHR35794:SF1">
    <property type="entry name" value="CELL CYCLE PROTEIN GPSB"/>
    <property type="match status" value="1"/>
</dbReference>
<dbReference type="InterPro" id="IPR019933">
    <property type="entry name" value="DivIVA_domain"/>
</dbReference>
<evidence type="ECO:0000313" key="9">
    <source>
        <dbReference type="Proteomes" id="UP000318521"/>
    </source>
</evidence>
<dbReference type="AlphaFoldDB" id="A0A553ZZY2"/>
<dbReference type="InterPro" id="IPR011229">
    <property type="entry name" value="Cell_cycle_GpsB"/>
</dbReference>
<evidence type="ECO:0000256" key="4">
    <source>
        <dbReference type="ARBA" id="ARBA00022960"/>
    </source>
</evidence>
<name>A0A553ZZY2_9BACI</name>
<evidence type="ECO:0000256" key="6">
    <source>
        <dbReference type="ARBA" id="ARBA00023306"/>
    </source>
</evidence>
<dbReference type="OrthoDB" id="389699at2"/>
<evidence type="ECO:0000256" key="7">
    <source>
        <dbReference type="SAM" id="MobiDB-lite"/>
    </source>
</evidence>
<comment type="subcellular location">
    <subcellularLocation>
        <location evidence="1">Cytoplasm</location>
    </subcellularLocation>
</comment>
<keyword evidence="6" id="KW-0131">Cell cycle</keyword>
<dbReference type="GO" id="GO:0008360">
    <property type="term" value="P:regulation of cell shape"/>
    <property type="evidence" value="ECO:0007669"/>
    <property type="project" value="UniProtKB-KW"/>
</dbReference>
<dbReference type="GO" id="GO:0005737">
    <property type="term" value="C:cytoplasm"/>
    <property type="evidence" value="ECO:0007669"/>
    <property type="project" value="UniProtKB-SubCell"/>
</dbReference>
<sequence>MSNQEIKHSAKEILNKDFKTGMRGYNQDEVDKFLDSIIQDYELFQKKIEQLEQENQQLRKENKKLQDRPSRQAQPAAPSNNNTNYDILQRLSNLEKKVFGSKMYE</sequence>
<dbReference type="Pfam" id="PF05103">
    <property type="entry name" value="DivIVA"/>
    <property type="match status" value="1"/>
</dbReference>
<evidence type="ECO:0000256" key="1">
    <source>
        <dbReference type="ARBA" id="ARBA00004496"/>
    </source>
</evidence>
<evidence type="ECO:0000256" key="3">
    <source>
        <dbReference type="ARBA" id="ARBA00022618"/>
    </source>
</evidence>
<dbReference type="RefSeq" id="WP_143848237.1">
    <property type="nucleotide sequence ID" value="NZ_VLXZ01000004.1"/>
</dbReference>
<gene>
    <name evidence="8" type="primary">gpsB</name>
    <name evidence="8" type="ORF">FN960_08285</name>
</gene>
<dbReference type="InterPro" id="IPR007793">
    <property type="entry name" value="DivIVA_fam"/>
</dbReference>
<reference evidence="8 9" key="1">
    <citation type="submission" date="2019-07" db="EMBL/GenBank/DDBJ databases">
        <authorList>
            <person name="Park Y.J."/>
            <person name="Jeong S.E."/>
            <person name="Jung H.S."/>
        </authorList>
    </citation>
    <scope>NUCLEOTIDE SEQUENCE [LARGE SCALE GENOMIC DNA]</scope>
    <source>
        <strain evidence="9">P16(2019)</strain>
    </source>
</reference>
<evidence type="ECO:0000313" key="8">
    <source>
        <dbReference type="EMBL" id="TSB47007.1"/>
    </source>
</evidence>
<dbReference type="NCBIfam" id="NF010725">
    <property type="entry name" value="PRK14127.1"/>
    <property type="match status" value="1"/>
</dbReference>
<keyword evidence="3 8" id="KW-0132">Cell division</keyword>
<feature type="region of interest" description="Disordered" evidence="7">
    <location>
        <begin position="54"/>
        <end position="86"/>
    </location>
</feature>
<dbReference type="PIRSF" id="PIRSF029938">
    <property type="entry name" value="UCP029938"/>
    <property type="match status" value="1"/>
</dbReference>
<dbReference type="PANTHER" id="PTHR35794">
    <property type="entry name" value="CELL DIVISION PROTEIN DIVIVA"/>
    <property type="match status" value="1"/>
</dbReference>